<evidence type="ECO:0000313" key="2">
    <source>
        <dbReference type="EMBL" id="KYN85008.1"/>
    </source>
</evidence>
<dbReference type="AlphaFoldDB" id="A0A151KV10"/>
<feature type="transmembrane region" description="Helical" evidence="1">
    <location>
        <begin position="6"/>
        <end position="29"/>
    </location>
</feature>
<evidence type="ECO:0000256" key="1">
    <source>
        <dbReference type="SAM" id="Phobius"/>
    </source>
</evidence>
<proteinExistence type="predicted"/>
<keyword evidence="1" id="KW-0812">Transmembrane</keyword>
<feature type="transmembrane region" description="Helical" evidence="1">
    <location>
        <begin position="36"/>
        <end position="61"/>
    </location>
</feature>
<name>A0A151KV10_9VIBR</name>
<organism evidence="2 3">
    <name type="scientific">Vibrio cidicii</name>
    <dbReference type="NCBI Taxonomy" id="1763883"/>
    <lineage>
        <taxon>Bacteria</taxon>
        <taxon>Pseudomonadati</taxon>
        <taxon>Pseudomonadota</taxon>
        <taxon>Gammaproteobacteria</taxon>
        <taxon>Vibrionales</taxon>
        <taxon>Vibrionaceae</taxon>
        <taxon>Vibrio</taxon>
    </lineage>
</organism>
<feature type="transmembrane region" description="Helical" evidence="1">
    <location>
        <begin position="81"/>
        <end position="101"/>
    </location>
</feature>
<dbReference type="Proteomes" id="UP000075346">
    <property type="component" value="Unassembled WGS sequence"/>
</dbReference>
<reference evidence="3" key="1">
    <citation type="submission" date="2015-12" db="EMBL/GenBank/DDBJ databases">
        <authorList>
            <person name="Shamseldin A."/>
            <person name="Moawad H."/>
            <person name="Abd El-Rahim W.M."/>
            <person name="Sadowsky M.J."/>
        </authorList>
    </citation>
    <scope>NUCLEOTIDE SEQUENCE [LARGE SCALE GENOMIC DNA]</scope>
    <source>
        <strain evidence="3">2538-88</strain>
    </source>
</reference>
<sequence>MSTINLVNLYVFASGLFPLFILIFLFKVVNPKYHGYWVFGIIFIMVAGLLTGALNLLGGLIEEHAESLSDSKQASFTVELWFYIVPASIAAIGVNLISQYLTTSKPSAKVT</sequence>
<dbReference type="RefSeq" id="WP_061897709.1">
    <property type="nucleotide sequence ID" value="NZ_LOBR01000073.1"/>
</dbReference>
<keyword evidence="1" id="KW-1133">Transmembrane helix</keyword>
<evidence type="ECO:0008006" key="4">
    <source>
        <dbReference type="Google" id="ProtNLM"/>
    </source>
</evidence>
<comment type="caution">
    <text evidence="2">The sequence shown here is derived from an EMBL/GenBank/DDBJ whole genome shotgun (WGS) entry which is preliminary data.</text>
</comment>
<protein>
    <recommendedName>
        <fullName evidence="4">MotA/TolQ/ExbB proton channel domain-containing protein</fullName>
    </recommendedName>
</protein>
<evidence type="ECO:0000313" key="3">
    <source>
        <dbReference type="Proteomes" id="UP000075346"/>
    </source>
</evidence>
<dbReference type="EMBL" id="LOBR01000073">
    <property type="protein sequence ID" value="KYN85008.1"/>
    <property type="molecule type" value="Genomic_DNA"/>
</dbReference>
<accession>A0A151KV10</accession>
<gene>
    <name evidence="2" type="ORF">ATY37_20065</name>
</gene>
<keyword evidence="1" id="KW-0472">Membrane</keyword>